<dbReference type="EMBL" id="CM055764">
    <property type="protein sequence ID" value="KAJ7984869.1"/>
    <property type="molecule type" value="Genomic_DNA"/>
</dbReference>
<evidence type="ECO:0000313" key="1">
    <source>
        <dbReference type="EMBL" id="KAJ7984869.1"/>
    </source>
</evidence>
<reference evidence="1" key="1">
    <citation type="submission" date="2021-05" db="EMBL/GenBank/DDBJ databases">
        <authorList>
            <person name="Pan Q."/>
            <person name="Jouanno E."/>
            <person name="Zahm M."/>
            <person name="Klopp C."/>
            <person name="Cabau C."/>
            <person name="Louis A."/>
            <person name="Berthelot C."/>
            <person name="Parey E."/>
            <person name="Roest Crollius H."/>
            <person name="Montfort J."/>
            <person name="Robinson-Rechavi M."/>
            <person name="Bouchez O."/>
            <person name="Lampietro C."/>
            <person name="Lopez Roques C."/>
            <person name="Donnadieu C."/>
            <person name="Postlethwait J."/>
            <person name="Bobe J."/>
            <person name="Dillon D."/>
            <person name="Chandos A."/>
            <person name="von Hippel F."/>
            <person name="Guiguen Y."/>
        </authorList>
    </citation>
    <scope>NUCLEOTIDE SEQUENCE</scope>
    <source>
        <strain evidence="1">YG-Jan2019</strain>
    </source>
</reference>
<organism evidence="1 2">
    <name type="scientific">Dallia pectoralis</name>
    <name type="common">Alaska blackfish</name>
    <dbReference type="NCBI Taxonomy" id="75939"/>
    <lineage>
        <taxon>Eukaryota</taxon>
        <taxon>Metazoa</taxon>
        <taxon>Chordata</taxon>
        <taxon>Craniata</taxon>
        <taxon>Vertebrata</taxon>
        <taxon>Euteleostomi</taxon>
        <taxon>Actinopterygii</taxon>
        <taxon>Neopterygii</taxon>
        <taxon>Teleostei</taxon>
        <taxon>Protacanthopterygii</taxon>
        <taxon>Esociformes</taxon>
        <taxon>Umbridae</taxon>
        <taxon>Dallia</taxon>
    </lineage>
</organism>
<gene>
    <name evidence="1" type="ORF">DPEC_G00359250</name>
</gene>
<comment type="caution">
    <text evidence="1">The sequence shown here is derived from an EMBL/GenBank/DDBJ whole genome shotgun (WGS) entry which is preliminary data.</text>
</comment>
<name>A0ACC2F0F3_DALPE</name>
<evidence type="ECO:0000313" key="2">
    <source>
        <dbReference type="Proteomes" id="UP001157502"/>
    </source>
</evidence>
<protein>
    <submittedName>
        <fullName evidence="1">Uncharacterized protein</fullName>
    </submittedName>
</protein>
<dbReference type="Proteomes" id="UP001157502">
    <property type="component" value="Chromosome 37"/>
</dbReference>
<keyword evidence="2" id="KW-1185">Reference proteome</keyword>
<sequence length="129" mass="13701">MTTAALRHSSAVERRPGLSVPVEPAAHLASPRISSQTGARSPSTFPACPSAAFQERSSGGLFGRRKLAGCCRGPIKENVTSDSLSLSLVAEWLLPGCPYSSSFLISLLPPPCCICLLPPYHLPRLNRSD</sequence>
<proteinExistence type="predicted"/>
<accession>A0ACC2F0F3</accession>